<dbReference type="PANTHER" id="PTHR11851:SF49">
    <property type="entry name" value="MITOCHONDRIAL-PROCESSING PEPTIDASE SUBUNIT ALPHA"/>
    <property type="match status" value="1"/>
</dbReference>
<reference evidence="8" key="1">
    <citation type="journal article" date="2019" name="Int. J. Syst. Evol. Microbiol.">
        <title>The Global Catalogue of Microorganisms (GCM) 10K type strain sequencing project: providing services to taxonomists for standard genome sequencing and annotation.</title>
        <authorList>
            <consortium name="The Broad Institute Genomics Platform"/>
            <consortium name="The Broad Institute Genome Sequencing Center for Infectious Disease"/>
            <person name="Wu L."/>
            <person name="Ma J."/>
        </authorList>
    </citation>
    <scope>NUCLEOTIDE SEQUENCE [LARGE SCALE GENOMIC DNA]</scope>
    <source>
        <strain evidence="8">CGMCC 1.16444</strain>
    </source>
</reference>
<evidence type="ECO:0000259" key="5">
    <source>
        <dbReference type="Pfam" id="PF00675"/>
    </source>
</evidence>
<protein>
    <submittedName>
        <fullName evidence="7">M16 family metallopeptidase</fullName>
    </submittedName>
</protein>
<keyword evidence="3" id="KW-0378">Hydrolase</keyword>
<proteinExistence type="inferred from homology"/>
<dbReference type="InterPro" id="IPR001431">
    <property type="entry name" value="Pept_M16_Zn_BS"/>
</dbReference>
<comment type="similarity">
    <text evidence="2 4">Belongs to the peptidase M16 family.</text>
</comment>
<dbReference type="InterPro" id="IPR050361">
    <property type="entry name" value="MPP/UQCRC_Complex"/>
</dbReference>
<dbReference type="SUPFAM" id="SSF63411">
    <property type="entry name" value="LuxS/MPP-like metallohydrolase"/>
    <property type="match status" value="2"/>
</dbReference>
<evidence type="ECO:0000256" key="3">
    <source>
        <dbReference type="ARBA" id="ARBA00023049"/>
    </source>
</evidence>
<feature type="domain" description="Peptidase M16 N-terminal" evidence="5">
    <location>
        <begin position="17"/>
        <end position="160"/>
    </location>
</feature>
<evidence type="ECO:0000256" key="4">
    <source>
        <dbReference type="RuleBase" id="RU004447"/>
    </source>
</evidence>
<name>A0ABV9YXV8_9HYPH</name>
<keyword evidence="3" id="KW-0645">Protease</keyword>
<evidence type="ECO:0000256" key="2">
    <source>
        <dbReference type="ARBA" id="ARBA00007261"/>
    </source>
</evidence>
<evidence type="ECO:0000256" key="1">
    <source>
        <dbReference type="ARBA" id="ARBA00001947"/>
    </source>
</evidence>
<organism evidence="7 8">
    <name type="scientific">Flaviflagellibacter deserti</name>
    <dbReference type="NCBI Taxonomy" id="2267266"/>
    <lineage>
        <taxon>Bacteria</taxon>
        <taxon>Pseudomonadati</taxon>
        <taxon>Pseudomonadota</taxon>
        <taxon>Alphaproteobacteria</taxon>
        <taxon>Hyphomicrobiales</taxon>
        <taxon>Flaviflagellibacter</taxon>
    </lineage>
</organism>
<dbReference type="Pfam" id="PF05193">
    <property type="entry name" value="Peptidase_M16_C"/>
    <property type="match status" value="1"/>
</dbReference>
<dbReference type="PROSITE" id="PS00143">
    <property type="entry name" value="INSULINASE"/>
    <property type="match status" value="1"/>
</dbReference>
<dbReference type="Pfam" id="PF00675">
    <property type="entry name" value="Peptidase_M16"/>
    <property type="match status" value="1"/>
</dbReference>
<keyword evidence="8" id="KW-1185">Reference proteome</keyword>
<comment type="cofactor">
    <cofactor evidence="1">
        <name>Zn(2+)</name>
        <dbReference type="ChEBI" id="CHEBI:29105"/>
    </cofactor>
</comment>
<dbReference type="Gene3D" id="3.30.830.10">
    <property type="entry name" value="Metalloenzyme, LuxS/M16 peptidase-like"/>
    <property type="match status" value="2"/>
</dbReference>
<gene>
    <name evidence="7" type="ORF">ACFPFW_01465</name>
</gene>
<keyword evidence="3" id="KW-0482">Metalloprotease</keyword>
<evidence type="ECO:0000313" key="7">
    <source>
        <dbReference type="EMBL" id="MFC5066681.1"/>
    </source>
</evidence>
<dbReference type="InterPro" id="IPR011765">
    <property type="entry name" value="Pept_M16_N"/>
</dbReference>
<dbReference type="InterPro" id="IPR011249">
    <property type="entry name" value="Metalloenz_LuxS/M16"/>
</dbReference>
<accession>A0ABV9YXV8</accession>
<evidence type="ECO:0000259" key="6">
    <source>
        <dbReference type="Pfam" id="PF05193"/>
    </source>
</evidence>
<dbReference type="InterPro" id="IPR007863">
    <property type="entry name" value="Peptidase_M16_C"/>
</dbReference>
<dbReference type="EMBL" id="JBHSJF010000001">
    <property type="protein sequence ID" value="MFC5066681.1"/>
    <property type="molecule type" value="Genomic_DNA"/>
</dbReference>
<dbReference type="RefSeq" id="WP_114955449.1">
    <property type="nucleotide sequence ID" value="NZ_JBHSJF010000001.1"/>
</dbReference>
<dbReference type="PANTHER" id="PTHR11851">
    <property type="entry name" value="METALLOPROTEASE"/>
    <property type="match status" value="1"/>
</dbReference>
<dbReference type="Proteomes" id="UP001595796">
    <property type="component" value="Unassembled WGS sequence"/>
</dbReference>
<sequence length="424" mass="45182">MSVEVTVLSNGLTVATDTMTGIGTAAVSVTFGAGARSEAESEHGLAHLLEHMAFKGTKRRTAIQIAEEIEEVGGDLNAATGVEQTSYDARVLKADIPLALDMLSDILTQPLFAEDELAREKGVILQEIGAVEDTPEDLVHDLVQTVAYGGQALGRPILGTPKSVKALDRAAISGFLGRHYRAPRGVVTAAGAVNHEEIVKLAGDLLGDLGSEAGPHAPLAQWTGGDIRQKRDDEQAHLVLAFPGKAMADDDAFALQIFANVLGGGMSSRLFQEVREKRGLVYSIQAFHWAFSDTGLFGIYAGTGEDDLDELMPVTLDELAGAAQNTTEREIARAKAQMRMSLELAREQPTSRSERLSRQILVLGRPVPGEEILALLDAVTVEDVRRVGLETISARPALAAVGPISRLMPPERISERLGAPAYAA</sequence>
<comment type="caution">
    <text evidence="7">The sequence shown here is derived from an EMBL/GenBank/DDBJ whole genome shotgun (WGS) entry which is preliminary data.</text>
</comment>
<feature type="domain" description="Peptidase M16 C-terminal" evidence="6">
    <location>
        <begin position="167"/>
        <end position="338"/>
    </location>
</feature>
<evidence type="ECO:0000313" key="8">
    <source>
        <dbReference type="Proteomes" id="UP001595796"/>
    </source>
</evidence>